<feature type="compositionally biased region" description="Basic residues" evidence="1">
    <location>
        <begin position="263"/>
        <end position="274"/>
    </location>
</feature>
<protein>
    <submittedName>
        <fullName evidence="2">Uncharacterized protein</fullName>
    </submittedName>
</protein>
<feature type="compositionally biased region" description="Basic and acidic residues" evidence="1">
    <location>
        <begin position="253"/>
        <end position="262"/>
    </location>
</feature>
<sequence>MDLEQTQLIEMGRELLVRTADWKPAGVLEIKSSRMSSLAHGPIVHGLARHGLRAGSAALDLHERGLHIEAMPLSRTAWEFGVTAMWVANSREGAAAIHEESRRLHTYLLQGMQDLPGIDPFDVAQRVGAIYGDEQATSAKSQARRFHDRCLALGRIGEQGYTVYRAMSAYCHPSIFLVDKYLEPSDSEAGVKLRHTPVDTEARAWVYLTVMAMMWAARSFDVMTFDHPHREYLRQFAHRLETPVDIAQLTDEAKRAEDAAETKRRRAKWKGRRQRGGDRGK</sequence>
<comment type="caution">
    <text evidence="2">The sequence shown here is derived from an EMBL/GenBank/DDBJ whole genome shotgun (WGS) entry which is preliminary data.</text>
</comment>
<evidence type="ECO:0000256" key="1">
    <source>
        <dbReference type="SAM" id="MobiDB-lite"/>
    </source>
</evidence>
<evidence type="ECO:0000313" key="3">
    <source>
        <dbReference type="Proteomes" id="UP001501612"/>
    </source>
</evidence>
<keyword evidence="3" id="KW-1185">Reference proteome</keyword>
<proteinExistence type="predicted"/>
<feature type="region of interest" description="Disordered" evidence="1">
    <location>
        <begin position="253"/>
        <end position="281"/>
    </location>
</feature>
<dbReference type="Proteomes" id="UP001501612">
    <property type="component" value="Unassembled WGS sequence"/>
</dbReference>
<accession>A0ABN2PPR2</accession>
<dbReference type="RefSeq" id="WP_344008677.1">
    <property type="nucleotide sequence ID" value="NZ_BAAAMY010000009.1"/>
</dbReference>
<reference evidence="2 3" key="1">
    <citation type="journal article" date="2019" name="Int. J. Syst. Evol. Microbiol.">
        <title>The Global Catalogue of Microorganisms (GCM) 10K type strain sequencing project: providing services to taxonomists for standard genome sequencing and annotation.</title>
        <authorList>
            <consortium name="The Broad Institute Genomics Platform"/>
            <consortium name="The Broad Institute Genome Sequencing Center for Infectious Disease"/>
            <person name="Wu L."/>
            <person name="Ma J."/>
        </authorList>
    </citation>
    <scope>NUCLEOTIDE SEQUENCE [LARGE SCALE GENOMIC DNA]</scope>
    <source>
        <strain evidence="2 3">JCM 14046</strain>
    </source>
</reference>
<organism evidence="2 3">
    <name type="scientific">Nocardioides lentus</name>
    <dbReference type="NCBI Taxonomy" id="338077"/>
    <lineage>
        <taxon>Bacteria</taxon>
        <taxon>Bacillati</taxon>
        <taxon>Actinomycetota</taxon>
        <taxon>Actinomycetes</taxon>
        <taxon>Propionibacteriales</taxon>
        <taxon>Nocardioidaceae</taxon>
        <taxon>Nocardioides</taxon>
    </lineage>
</organism>
<dbReference type="EMBL" id="BAAAMY010000009">
    <property type="protein sequence ID" value="GAA1928146.1"/>
    <property type="molecule type" value="Genomic_DNA"/>
</dbReference>
<gene>
    <name evidence="2" type="ORF">GCM10009737_32500</name>
</gene>
<evidence type="ECO:0000313" key="2">
    <source>
        <dbReference type="EMBL" id="GAA1928146.1"/>
    </source>
</evidence>
<name>A0ABN2PPR2_9ACTN</name>